<proteinExistence type="predicted"/>
<dbReference type="RefSeq" id="WP_129722684.1">
    <property type="nucleotide sequence ID" value="NZ_CP101808.1"/>
</dbReference>
<evidence type="ECO:0000256" key="1">
    <source>
        <dbReference type="SAM" id="Phobius"/>
    </source>
</evidence>
<name>A0ABY5J135_9BACT</name>
<gene>
    <name evidence="2" type="ORF">NPA09_00030</name>
</gene>
<feature type="transmembrane region" description="Helical" evidence="1">
    <location>
        <begin position="31"/>
        <end position="54"/>
    </location>
</feature>
<sequence length="762" mass="86952">MANKKESFFERLARKNTEKETVNLKSKKARIATYSILGGLAAAITIGISVPIIVSSTKKNYIPPISDNEQIFEFRTPDGVIKVPFSEIKSFLDNPSEKETEKTQNAFIKEAIYKLYEEEYIDSLKFEYLVNKTKRSGVSDRTDIHLRSLKEIKKLNRDKILDLKNLYQKNYGLDKWEKEFIKVIAQQYQGARSIEEAVDNAVLKEITADALRRFTLSRQNFNAEDWDRTAPRDIKELEIVDGIVQEKKGGAVIYKYKDYIFRDKLLKAVVDFNDIKNDQNTVLKYENNDPNGRVEKLYVFLNDSFSLDPTKRSAWKIIEKFAEKEENIQITKASIFGVANTTNAAENWSVDKKQLINLFAHSAIKGLQNSYKLLEKNKEGVYTPDLQGHDTFEHENLDLFFHFFNNINTATPNEEEKKINTILKAYLPKIVGSLAGNLGTKDIEKLNKAAASLGDEELLTLLNSNLKIAKEDGDFTNSPLWKSLNEFKTKIADFFATKDRVLIKSYKKLKQEYDNEQTKPAEQRKIKLSQVVKAYNAALADLINSLSEDEVKQEFGSILKNDFYGVNGENTRTFYAAKKDGKTVYIVPTAEGILLISYTKITSKAEDIFKGIIGDLKKRIHDEPVVFNYEQTLLSWLRSNENIQKLFLLDHLQDSDYETIKAKLLADENLKKESVEEYISRVKLTAAFTAKIQESTSTTNANILKKMKDFIEKQAKGRQKVDFTIGSDPSKIQLVGFDGTIIDDALNKVINLLIEEILKGGA</sequence>
<protein>
    <recommendedName>
        <fullName evidence="4">Membrane protein P80</fullName>
    </recommendedName>
</protein>
<dbReference type="NCBIfam" id="NF045833">
    <property type="entry name" value="P80_membrane"/>
    <property type="match status" value="1"/>
</dbReference>
<keyword evidence="3" id="KW-1185">Reference proteome</keyword>
<evidence type="ECO:0008006" key="4">
    <source>
        <dbReference type="Google" id="ProtNLM"/>
    </source>
</evidence>
<evidence type="ECO:0000313" key="2">
    <source>
        <dbReference type="EMBL" id="UUD36959.1"/>
    </source>
</evidence>
<evidence type="ECO:0000313" key="3">
    <source>
        <dbReference type="Proteomes" id="UP001059576"/>
    </source>
</evidence>
<keyword evidence="1" id="KW-0472">Membrane</keyword>
<accession>A0ABY5J135</accession>
<keyword evidence="1" id="KW-0812">Transmembrane</keyword>
<organism evidence="2 3">
    <name type="scientific">Mycoplasmopsis equigenitalium</name>
    <dbReference type="NCBI Taxonomy" id="114883"/>
    <lineage>
        <taxon>Bacteria</taxon>
        <taxon>Bacillati</taxon>
        <taxon>Mycoplasmatota</taxon>
        <taxon>Mycoplasmoidales</taxon>
        <taxon>Metamycoplasmataceae</taxon>
        <taxon>Mycoplasmopsis</taxon>
    </lineage>
</organism>
<reference evidence="2" key="1">
    <citation type="submission" date="2022-07" db="EMBL/GenBank/DDBJ databases">
        <title>Complete genome of Mycoplasma equigenitalium type strain T37.</title>
        <authorList>
            <person name="Spergser J."/>
        </authorList>
    </citation>
    <scope>NUCLEOTIDE SEQUENCE</scope>
    <source>
        <strain evidence="2">T37</strain>
    </source>
</reference>
<keyword evidence="1" id="KW-1133">Transmembrane helix</keyword>
<dbReference type="EMBL" id="CP101808">
    <property type="protein sequence ID" value="UUD36959.1"/>
    <property type="molecule type" value="Genomic_DNA"/>
</dbReference>
<dbReference type="Proteomes" id="UP001059576">
    <property type="component" value="Chromosome"/>
</dbReference>